<dbReference type="AlphaFoldDB" id="A0A3P6A3V0"/>
<gene>
    <name evidence="1" type="ORF">BRAA02T06140Z</name>
</gene>
<dbReference type="EMBL" id="LR031573">
    <property type="protein sequence ID" value="VDC87082.1"/>
    <property type="molecule type" value="Genomic_DNA"/>
</dbReference>
<proteinExistence type="predicted"/>
<name>A0A3P6A3V0_BRACM</name>
<organism evidence="1">
    <name type="scientific">Brassica campestris</name>
    <name type="common">Field mustard</name>
    <dbReference type="NCBI Taxonomy" id="3711"/>
    <lineage>
        <taxon>Eukaryota</taxon>
        <taxon>Viridiplantae</taxon>
        <taxon>Streptophyta</taxon>
        <taxon>Embryophyta</taxon>
        <taxon>Tracheophyta</taxon>
        <taxon>Spermatophyta</taxon>
        <taxon>Magnoliopsida</taxon>
        <taxon>eudicotyledons</taxon>
        <taxon>Gunneridae</taxon>
        <taxon>Pentapetalae</taxon>
        <taxon>rosids</taxon>
        <taxon>malvids</taxon>
        <taxon>Brassicales</taxon>
        <taxon>Brassicaceae</taxon>
        <taxon>Brassiceae</taxon>
        <taxon>Brassica</taxon>
    </lineage>
</organism>
<accession>A0A3P6A3V0</accession>
<evidence type="ECO:0000313" key="1">
    <source>
        <dbReference type="EMBL" id="VDC87082.1"/>
    </source>
</evidence>
<protein>
    <submittedName>
        <fullName evidence="1">Uncharacterized protein</fullName>
    </submittedName>
</protein>
<reference evidence="1" key="1">
    <citation type="submission" date="2018-11" db="EMBL/GenBank/DDBJ databases">
        <authorList>
            <consortium name="Genoscope - CEA"/>
            <person name="William W."/>
        </authorList>
    </citation>
    <scope>NUCLEOTIDE SEQUENCE</scope>
</reference>
<sequence length="52" mass="5924">MADCKNMIEELNQLRTEQSTNSQNEPHQGMRIYFSLCIQRISKSCGCLSKTG</sequence>